<dbReference type="EMBL" id="JAOTJD010000017">
    <property type="protein sequence ID" value="MFD3264394.1"/>
    <property type="molecule type" value="Genomic_DNA"/>
</dbReference>
<dbReference type="InterPro" id="IPR016064">
    <property type="entry name" value="NAD/diacylglycerol_kinase_sf"/>
</dbReference>
<keyword evidence="3" id="KW-1185">Reference proteome</keyword>
<reference evidence="2 3" key="1">
    <citation type="submission" date="2022-09" db="EMBL/GenBank/DDBJ databases">
        <title>New species of Phenylobacterium.</title>
        <authorList>
            <person name="Mieszkin S."/>
        </authorList>
    </citation>
    <scope>NUCLEOTIDE SEQUENCE [LARGE SCALE GENOMIC DNA]</scope>
    <source>
        <strain evidence="2 3">HK31-G</strain>
    </source>
</reference>
<dbReference type="Proteomes" id="UP001598130">
    <property type="component" value="Unassembled WGS sequence"/>
</dbReference>
<dbReference type="SUPFAM" id="SSF111331">
    <property type="entry name" value="NAD kinase/diacylglycerol kinase-like"/>
    <property type="match status" value="1"/>
</dbReference>
<comment type="caution">
    <text evidence="2">The sequence shown here is derived from an EMBL/GenBank/DDBJ whole genome shotgun (WGS) entry which is preliminary data.</text>
</comment>
<keyword evidence="2" id="KW-0808">Transferase</keyword>
<dbReference type="GO" id="GO:0016301">
    <property type="term" value="F:kinase activity"/>
    <property type="evidence" value="ECO:0007669"/>
    <property type="project" value="UniProtKB-KW"/>
</dbReference>
<accession>A0ABW6CNJ2</accession>
<dbReference type="Pfam" id="PF00781">
    <property type="entry name" value="DAGK_cat"/>
    <property type="match status" value="1"/>
</dbReference>
<protein>
    <submittedName>
        <fullName evidence="2">Diacylglycerol kinase family protein</fullName>
    </submittedName>
</protein>
<dbReference type="InterPro" id="IPR001206">
    <property type="entry name" value="Diacylglycerol_kinase_cat_dom"/>
</dbReference>
<evidence type="ECO:0000313" key="2">
    <source>
        <dbReference type="EMBL" id="MFD3264394.1"/>
    </source>
</evidence>
<organism evidence="2 3">
    <name type="scientific">Phenylobacterium ferrooxidans</name>
    <dbReference type="NCBI Taxonomy" id="2982689"/>
    <lineage>
        <taxon>Bacteria</taxon>
        <taxon>Pseudomonadati</taxon>
        <taxon>Pseudomonadota</taxon>
        <taxon>Alphaproteobacteria</taxon>
        <taxon>Caulobacterales</taxon>
        <taxon>Caulobacteraceae</taxon>
        <taxon>Phenylobacterium</taxon>
    </lineage>
</organism>
<proteinExistence type="predicted"/>
<name>A0ABW6CNJ2_9CAUL</name>
<evidence type="ECO:0000313" key="3">
    <source>
        <dbReference type="Proteomes" id="UP001598130"/>
    </source>
</evidence>
<sequence>MPPEPNLQSLRVAALLNTSSGSCDASAGAALGAILDEAGIKPTKVWDVVGKDVDQALDEATQAGVDVLIVLGGDGTIRSAAQRCDQDGPLLIPLPGGTMNMLPKALYGARSWRQALTDTLKSPIVQAVHGGQVASHRFFVAGVFGSASLLAEARESVREGDLGAALSQGVSALKQALGHELGYRFEGQPTSKAEAVVVLCPLPPPESDLEVLLDAAAIDIEGAGDAIRLAVMSAFRDWRADQTVTHARLESLDITSDDPIPAILDGERFMLGRRERVTRVREAFYALRPAPDIEGAAPHSEGT</sequence>
<dbReference type="Gene3D" id="3.40.50.10330">
    <property type="entry name" value="Probable inorganic polyphosphate/atp-NAD kinase, domain 1"/>
    <property type="match status" value="1"/>
</dbReference>
<evidence type="ECO:0000259" key="1">
    <source>
        <dbReference type="Pfam" id="PF00781"/>
    </source>
</evidence>
<feature type="domain" description="DAGKc" evidence="1">
    <location>
        <begin position="12"/>
        <end position="119"/>
    </location>
</feature>
<keyword evidence="2" id="KW-0418">Kinase</keyword>
<gene>
    <name evidence="2" type="ORF">OCL97_10545</name>
</gene>
<dbReference type="InterPro" id="IPR017438">
    <property type="entry name" value="ATP-NAD_kinase_N"/>
</dbReference>